<feature type="domain" description="RSE1/DDB1/CPSF1 C-terminal" evidence="5">
    <location>
        <begin position="773"/>
        <end position="1088"/>
    </location>
</feature>
<dbReference type="Pfam" id="PF03178">
    <property type="entry name" value="CPSF_A"/>
    <property type="match status" value="1"/>
</dbReference>
<evidence type="ECO:0000256" key="4">
    <source>
        <dbReference type="ARBA" id="ARBA00023242"/>
    </source>
</evidence>
<comment type="subcellular location">
    <subcellularLocation>
        <location evidence="1">Nucleus</location>
    </subcellularLocation>
</comment>
<comment type="similarity">
    <text evidence="2">Belongs to the DDB1 family.</text>
</comment>
<accession>A0A1W5D961</accession>
<feature type="domain" description="RSE1/DDB1/CPSF1 first beta-propeller" evidence="6">
    <location>
        <begin position="12"/>
        <end position="361"/>
    </location>
</feature>
<evidence type="ECO:0000259" key="7">
    <source>
        <dbReference type="Pfam" id="PF23726"/>
    </source>
</evidence>
<dbReference type="SUPFAM" id="SSF51004">
    <property type="entry name" value="C-terminal (heme d1) domain of cytochrome cd1-nitrite reductase"/>
    <property type="match status" value="1"/>
</dbReference>
<sequence length="1119" mass="122533">MAYLAPIHRPTSIRHALKINFLSPDEECLIVAKANRIEIYAQTSDGLSLQHAKVIYGKVTMLQRLRPALSTTDHLFIGTDRLTFFTVSWDFQTKQLRTEMSYVDQADMMARDSQNEDRCLIDPTRRVMTLELFEGVITVLPILQRSSKKGDVDIGTLGEPVPARIPELFVRSAAFLHPRSSGIKKPALALLYEDNDQKVHIIVRFLDYTAGGSGEPGSANFEKVESSYEDFDLGASHVIPVPAPAYGMLVLSETSITYVNDPDDERLFKSLREPTIFVTWEQIDSQTWLLADEYGKLYLLILTLNDDKTVSSWEVDVIGATSRASVLVYLDGGYVFVGSHQGDSQVFKIQAESISLVQTISNIAPILDFTVMDMGSRAGEGQTSEYSSGQARIVTGSGAFQDGSLRSVRSGVGLEELGVLGEMDHITNLFALRSGSSIAHTDVLLVSFVDETRVFKFSSEGEVEEVDDYKGLSLSKGTLLASNLPQDRLLQITSCSVRLLDLENGMLVSEWSSPEGQAITAASANDQHVALSIGGVEAVILSLPEELRVVTRKSFGAQSQIACLTIPSILSEICIIGFWQSATVAILRLHTLEDIETVTVGDEAGAVPRSVLLTQVLPEQPPTLFVAMADGNVITFSVDKNKFTLFAKKSIILGTQHADFEALPRGDGLFNVFATCEHPSLIYGSEGRIVYSAVTAEKATCICQFDSEAYPGAIAIATPEDLKIALVDTERTTHVQTLRVHETVRRVAYSTKLKAFGLGTIRRTLRENVELVQSRFKLADEVLFKELDTYKLNDDELVESVIRADLDEGHGKISERFIVGTASLDDERNGSIRGRIIVFEVTQERTLKVVTELGVKGACRALGVVAGNIVAALIKTVVVYSFSSTSLTKLCSYRTSTAPIDLSVTGSTIAIADLMKSVSVVEFRRGSAGLPDTLVEVARHFQTAWGTAVAHVAEDTWLEADAEGNLMVLHQNVGGVTEDDRRRLEVTSEIRLGEMVNRMRRVNVEAGPEALVLPRAFLGTVDGGVYLFALIAPAMQDRLMRLQACVAALVQSPGGVPFNQYRAFKNSVRAAEEPFRFVDGELVERFLDCAPGLQEEIAEGVGVDVEDVRGIVESLRRLH</sequence>
<dbReference type="SUPFAM" id="SSF50998">
    <property type="entry name" value="Quinoprotein alcohol dehydrogenase-like"/>
    <property type="match status" value="1"/>
</dbReference>
<evidence type="ECO:0000313" key="8">
    <source>
        <dbReference type="EMBL" id="SLM39462.1"/>
    </source>
</evidence>
<dbReference type="InterPro" id="IPR050358">
    <property type="entry name" value="RSE1/DDB1/CFT1"/>
</dbReference>
<evidence type="ECO:0000256" key="3">
    <source>
        <dbReference type="ARBA" id="ARBA00014577"/>
    </source>
</evidence>
<protein>
    <recommendedName>
        <fullName evidence="3">DNA damage-binding protein 1</fullName>
    </recommendedName>
</protein>
<evidence type="ECO:0000259" key="5">
    <source>
        <dbReference type="Pfam" id="PF03178"/>
    </source>
</evidence>
<dbReference type="InterPro" id="IPR011047">
    <property type="entry name" value="Quinoprotein_ADH-like_sf"/>
</dbReference>
<dbReference type="Gene3D" id="2.130.10.10">
    <property type="entry name" value="YVTN repeat-like/Quinoprotein amine dehydrogenase"/>
    <property type="match status" value="3"/>
</dbReference>
<evidence type="ECO:0000259" key="6">
    <source>
        <dbReference type="Pfam" id="PF10433"/>
    </source>
</evidence>
<organism evidence="8 9">
    <name type="scientific">Lasallia pustulata</name>
    <dbReference type="NCBI Taxonomy" id="136370"/>
    <lineage>
        <taxon>Eukaryota</taxon>
        <taxon>Fungi</taxon>
        <taxon>Dikarya</taxon>
        <taxon>Ascomycota</taxon>
        <taxon>Pezizomycotina</taxon>
        <taxon>Lecanoromycetes</taxon>
        <taxon>OSLEUM clade</taxon>
        <taxon>Umbilicariomycetidae</taxon>
        <taxon>Umbilicariales</taxon>
        <taxon>Umbilicariaceae</taxon>
        <taxon>Lasallia</taxon>
    </lineage>
</organism>
<reference evidence="9" key="1">
    <citation type="submission" date="2017-03" db="EMBL/GenBank/DDBJ databases">
        <authorList>
            <person name="Sharma R."/>
            <person name="Thines M."/>
        </authorList>
    </citation>
    <scope>NUCLEOTIDE SEQUENCE [LARGE SCALE GENOMIC DNA]</scope>
</reference>
<dbReference type="GO" id="GO:0003676">
    <property type="term" value="F:nucleic acid binding"/>
    <property type="evidence" value="ECO:0007669"/>
    <property type="project" value="InterPro"/>
</dbReference>
<dbReference type="AlphaFoldDB" id="A0A1W5D961"/>
<proteinExistence type="inferred from homology"/>
<dbReference type="PANTHER" id="PTHR10644">
    <property type="entry name" value="DNA REPAIR/RNA PROCESSING CPSF FAMILY"/>
    <property type="match status" value="1"/>
</dbReference>
<evidence type="ECO:0000256" key="1">
    <source>
        <dbReference type="ARBA" id="ARBA00004123"/>
    </source>
</evidence>
<keyword evidence="9" id="KW-1185">Reference proteome</keyword>
<dbReference type="InterPro" id="IPR011048">
    <property type="entry name" value="Haem_d1_sf"/>
</dbReference>
<name>A0A1W5D961_9LECA</name>
<dbReference type="InterPro" id="IPR018846">
    <property type="entry name" value="Beta-prop_RSE1/DDB1/CPSF1_1st"/>
</dbReference>
<dbReference type="GO" id="GO:0005634">
    <property type="term" value="C:nucleus"/>
    <property type="evidence" value="ECO:0007669"/>
    <property type="project" value="UniProtKB-SubCell"/>
</dbReference>
<dbReference type="InterPro" id="IPR015943">
    <property type="entry name" value="WD40/YVTN_repeat-like_dom_sf"/>
</dbReference>
<feature type="domain" description="RSE1/DDB1/CPSF1 second beta-propeller" evidence="7">
    <location>
        <begin position="415"/>
        <end position="725"/>
    </location>
</feature>
<dbReference type="Pfam" id="PF23726">
    <property type="entry name" value="Beta-prop_RSE1_2nd"/>
    <property type="match status" value="1"/>
</dbReference>
<evidence type="ECO:0000313" key="9">
    <source>
        <dbReference type="Proteomes" id="UP000192927"/>
    </source>
</evidence>
<evidence type="ECO:0000256" key="2">
    <source>
        <dbReference type="ARBA" id="ARBA00007453"/>
    </source>
</evidence>
<dbReference type="Gene3D" id="1.10.150.910">
    <property type="match status" value="1"/>
</dbReference>
<keyword evidence="4" id="KW-0539">Nucleus</keyword>
<dbReference type="InterPro" id="IPR058543">
    <property type="entry name" value="Beta-prop_RSE1/DDB1/CPSF1_2nd"/>
</dbReference>
<dbReference type="FunFam" id="2.130.10.10:FF:000629">
    <property type="entry name" value="UV-damaged DNA binding protein"/>
    <property type="match status" value="1"/>
</dbReference>
<dbReference type="Pfam" id="PF10433">
    <property type="entry name" value="Beta-prop_RSE1_1st"/>
    <property type="match status" value="1"/>
</dbReference>
<dbReference type="Proteomes" id="UP000192927">
    <property type="component" value="Unassembled WGS sequence"/>
</dbReference>
<dbReference type="InterPro" id="IPR004871">
    <property type="entry name" value="RSE1/DDB1/CPSF1_C"/>
</dbReference>
<dbReference type="EMBL" id="FWEW01003509">
    <property type="protein sequence ID" value="SLM39462.1"/>
    <property type="molecule type" value="Genomic_DNA"/>
</dbReference>